<sequence length="774" mass="84409">MDNLVIGEGALRMIVLNPERNSKDLTSLLHALKTDENIEKFAALTSLAFLLVWYPSDHTMPVSRILITGACSLEKLYASLEKLKNEEYLRHPKFTQVMKEKSSTARPGKMIRKLVPTKNLPNSSSRPASLQTATLSAPGEPLKKVVKQPLAGAALSRITANAKRPVTESTRTSAIGSNKSHTSETKLGSKLGKSRASDAKKNATLESKPKENEIGKTKLADKTGVKTAVAKGKAQNSDQVSINAQCTKLLQSPVSTDLSSLSNIEKAGSLSHPEDSFEMEDKTPLSLKSPRIPENSFEPQVPEDNGLLDGIEEPMKVRKISMDFSNGDKNFAENFLEEKTETPGKQFDPLNSVLSSQDTPLLDSTPMTPSAPSVISADVIQNSSDASSPSKESHDYGSVSKAATHNQELMHKESLQDLFGNDISPFMAGLVTGIVDDSSTTLQELPSVNNDEPEIPKSSETPLSLNKLNNGALEQVQDNKREETERTMILHEEVEKASSGIKREEFSIRSSGSSDSVTVQPDPALDEVIDSLFEASKMVDNARKTADELENHVQDLTTQVINNAHSAGAADITSCMEQLTTGRDIFDGQVTSITHDINDNASALANQNAYEEKRAEEMYLPPMTSAARARAKPVVNGVKTKPKLSQPLYFDIVFVPHHGANPILKDEEAAKAFVTSIRSRRYVLSGRNSIRTYFIDGLIAGKAAWNKPELEVDVLPTHDSDELTLYSREKASFYFSADEIAEAGISLRCSVERCTLRLSSGGNDDICAAFKFEI</sequence>
<feature type="region of interest" description="Disordered" evidence="2">
    <location>
        <begin position="444"/>
        <end position="465"/>
    </location>
</feature>
<dbReference type="GO" id="GO:0005874">
    <property type="term" value="C:microtubule"/>
    <property type="evidence" value="ECO:0007669"/>
    <property type="project" value="InterPro"/>
</dbReference>
<keyword evidence="5" id="KW-1185">Reference proteome</keyword>
<evidence type="ECO:0000259" key="3">
    <source>
        <dbReference type="Pfam" id="PF25281"/>
    </source>
</evidence>
<proteinExistence type="predicted"/>
<evidence type="ECO:0000313" key="5">
    <source>
        <dbReference type="Proteomes" id="UP000242913"/>
    </source>
</evidence>
<feature type="compositionally biased region" description="Basic and acidic residues" evidence="2">
    <location>
        <begin position="195"/>
        <end position="219"/>
    </location>
</feature>
<gene>
    <name evidence="4" type="ORF">X798_05926</name>
</gene>
<dbReference type="GO" id="GO:0007409">
    <property type="term" value="P:axonogenesis"/>
    <property type="evidence" value="ECO:0007669"/>
    <property type="project" value="TreeGrafter"/>
</dbReference>
<feature type="region of interest" description="Disordered" evidence="2">
    <location>
        <begin position="117"/>
        <end position="136"/>
    </location>
</feature>
<dbReference type="OrthoDB" id="5371837at2759"/>
<feature type="region of interest" description="Disordered" evidence="2">
    <location>
        <begin position="341"/>
        <end position="372"/>
    </location>
</feature>
<feature type="coiled-coil region" evidence="1">
    <location>
        <begin position="532"/>
        <end position="559"/>
    </location>
</feature>
<dbReference type="GO" id="GO:0000226">
    <property type="term" value="P:microtubule cytoskeleton organization"/>
    <property type="evidence" value="ECO:0007669"/>
    <property type="project" value="InterPro"/>
</dbReference>
<feature type="compositionally biased region" description="Basic and acidic residues" evidence="2">
    <location>
        <begin position="272"/>
        <end position="283"/>
    </location>
</feature>
<dbReference type="AlphaFoldDB" id="A0A238BQD8"/>
<evidence type="ECO:0000256" key="1">
    <source>
        <dbReference type="SAM" id="Coils"/>
    </source>
</evidence>
<evidence type="ECO:0000313" key="4">
    <source>
        <dbReference type="EMBL" id="OZC07066.1"/>
    </source>
</evidence>
<organism evidence="4 5">
    <name type="scientific">Onchocerca flexuosa</name>
    <dbReference type="NCBI Taxonomy" id="387005"/>
    <lineage>
        <taxon>Eukaryota</taxon>
        <taxon>Metazoa</taxon>
        <taxon>Ecdysozoa</taxon>
        <taxon>Nematoda</taxon>
        <taxon>Chromadorea</taxon>
        <taxon>Rhabditida</taxon>
        <taxon>Spirurina</taxon>
        <taxon>Spiruromorpha</taxon>
        <taxon>Filarioidea</taxon>
        <taxon>Onchocercidae</taxon>
        <taxon>Onchocerca</taxon>
    </lineage>
</organism>
<dbReference type="GO" id="GO:0045202">
    <property type="term" value="C:synapse"/>
    <property type="evidence" value="ECO:0007669"/>
    <property type="project" value="TreeGrafter"/>
</dbReference>
<dbReference type="GO" id="GO:0005829">
    <property type="term" value="C:cytosol"/>
    <property type="evidence" value="ECO:0007669"/>
    <property type="project" value="TreeGrafter"/>
</dbReference>
<dbReference type="InterPro" id="IPR026074">
    <property type="entry name" value="MAP1"/>
</dbReference>
<dbReference type="GO" id="GO:0003779">
    <property type="term" value="F:actin binding"/>
    <property type="evidence" value="ECO:0007669"/>
    <property type="project" value="TreeGrafter"/>
</dbReference>
<feature type="domain" description="Microtubule-associated protein 1A/B/S-like MBL-like" evidence="3">
    <location>
        <begin position="6"/>
        <end position="96"/>
    </location>
</feature>
<dbReference type="GO" id="GO:0043025">
    <property type="term" value="C:neuronal cell body"/>
    <property type="evidence" value="ECO:0007669"/>
    <property type="project" value="TreeGrafter"/>
</dbReference>
<dbReference type="GO" id="GO:0005875">
    <property type="term" value="C:microtubule associated complex"/>
    <property type="evidence" value="ECO:0007669"/>
    <property type="project" value="TreeGrafter"/>
</dbReference>
<evidence type="ECO:0000256" key="2">
    <source>
        <dbReference type="SAM" id="MobiDB-lite"/>
    </source>
</evidence>
<dbReference type="EMBL" id="KZ270044">
    <property type="protein sequence ID" value="OZC07066.1"/>
    <property type="molecule type" value="Genomic_DNA"/>
</dbReference>
<accession>A0A238BQD8</accession>
<dbReference type="GO" id="GO:0030425">
    <property type="term" value="C:dendrite"/>
    <property type="evidence" value="ECO:0007669"/>
    <property type="project" value="TreeGrafter"/>
</dbReference>
<reference evidence="4 5" key="1">
    <citation type="submission" date="2015-12" db="EMBL/GenBank/DDBJ databases">
        <title>Draft genome of the nematode, Onchocerca flexuosa.</title>
        <authorList>
            <person name="Mitreva M."/>
        </authorList>
    </citation>
    <scope>NUCLEOTIDE SEQUENCE [LARGE SCALE GENOMIC DNA]</scope>
    <source>
        <strain evidence="4">Red Deer</strain>
    </source>
</reference>
<dbReference type="InterPro" id="IPR057480">
    <property type="entry name" value="MAP1A/B/S-like_MBL"/>
</dbReference>
<feature type="compositionally biased region" description="Polar residues" evidence="2">
    <location>
        <begin position="119"/>
        <end position="135"/>
    </location>
</feature>
<dbReference type="GO" id="GO:0031114">
    <property type="term" value="P:regulation of microtubule depolymerization"/>
    <property type="evidence" value="ECO:0007669"/>
    <property type="project" value="TreeGrafter"/>
</dbReference>
<dbReference type="GO" id="GO:0008017">
    <property type="term" value="F:microtubule binding"/>
    <property type="evidence" value="ECO:0007669"/>
    <property type="project" value="InterPro"/>
</dbReference>
<protein>
    <recommendedName>
        <fullName evidence="3">Microtubule-associated protein 1A/B/S-like MBL-like domain-containing protein</fullName>
    </recommendedName>
</protein>
<name>A0A238BQD8_9BILA</name>
<keyword evidence="1" id="KW-0175">Coiled coil</keyword>
<feature type="region of interest" description="Disordered" evidence="2">
    <location>
        <begin position="162"/>
        <end position="219"/>
    </location>
</feature>
<dbReference type="GO" id="GO:0016358">
    <property type="term" value="P:dendrite development"/>
    <property type="evidence" value="ECO:0007669"/>
    <property type="project" value="TreeGrafter"/>
</dbReference>
<dbReference type="PANTHER" id="PTHR13843">
    <property type="entry name" value="MICROTUBULE-ASSOCIATED PROTEIN"/>
    <property type="match status" value="1"/>
</dbReference>
<feature type="region of interest" description="Disordered" evidence="2">
    <location>
        <begin position="265"/>
        <end position="308"/>
    </location>
</feature>
<feature type="compositionally biased region" description="Polar residues" evidence="2">
    <location>
        <begin position="167"/>
        <end position="180"/>
    </location>
</feature>
<dbReference type="Pfam" id="PF25281">
    <property type="entry name" value="MBL_MAP1B"/>
    <property type="match status" value="1"/>
</dbReference>
<dbReference type="Proteomes" id="UP000242913">
    <property type="component" value="Unassembled WGS sequence"/>
</dbReference>
<dbReference type="PANTHER" id="PTHR13843:SF12">
    <property type="entry name" value="ATPASE F1_V1_A1 COMPLEX ALPHA_BETA SUBUNIT NUCLEOTIDE-BINDING DOMAIN-CONTAINING PROTEIN"/>
    <property type="match status" value="1"/>
</dbReference>